<sequence>MKNISKTKFILTVISILTITGTILAFVPDFASSANLSTEMEAQLKSAAESGAGYGAPTDPRTTASVIIRSLLGVVGIVMVCLMIYAGFIWMTAAGNEDKVATAKKIIASAAIGFIIVLTAYSITWFLTYTAFGGRSTQFPQDTSEDPWGSTD</sequence>
<organism evidence="2 3">
    <name type="scientific">Candidatus Magasanikbacteria bacterium CG10_big_fil_rev_8_21_14_0_10_36_32</name>
    <dbReference type="NCBI Taxonomy" id="1974646"/>
    <lineage>
        <taxon>Bacteria</taxon>
        <taxon>Candidatus Magasanikiibacteriota</taxon>
    </lineage>
</organism>
<feature type="transmembrane region" description="Helical" evidence="1">
    <location>
        <begin position="9"/>
        <end position="27"/>
    </location>
</feature>
<feature type="transmembrane region" description="Helical" evidence="1">
    <location>
        <begin position="67"/>
        <end position="94"/>
    </location>
</feature>
<protein>
    <submittedName>
        <fullName evidence="2">Uncharacterized protein</fullName>
    </submittedName>
</protein>
<dbReference type="Proteomes" id="UP000231426">
    <property type="component" value="Unassembled WGS sequence"/>
</dbReference>
<keyword evidence="1" id="KW-0472">Membrane</keyword>
<comment type="caution">
    <text evidence="2">The sequence shown here is derived from an EMBL/GenBank/DDBJ whole genome shotgun (WGS) entry which is preliminary data.</text>
</comment>
<dbReference type="AlphaFoldDB" id="A0A2M6W7C0"/>
<keyword evidence="1" id="KW-0812">Transmembrane</keyword>
<evidence type="ECO:0000313" key="2">
    <source>
        <dbReference type="EMBL" id="PIT88635.1"/>
    </source>
</evidence>
<accession>A0A2M6W7C0</accession>
<dbReference type="EMBL" id="PFBV01000003">
    <property type="protein sequence ID" value="PIT88635.1"/>
    <property type="molecule type" value="Genomic_DNA"/>
</dbReference>
<proteinExistence type="predicted"/>
<dbReference type="InterPro" id="IPR043993">
    <property type="entry name" value="T4SS_pilin"/>
</dbReference>
<keyword evidence="1" id="KW-1133">Transmembrane helix</keyword>
<evidence type="ECO:0000313" key="3">
    <source>
        <dbReference type="Proteomes" id="UP000231426"/>
    </source>
</evidence>
<feature type="transmembrane region" description="Helical" evidence="1">
    <location>
        <begin position="106"/>
        <end position="127"/>
    </location>
</feature>
<dbReference type="Pfam" id="PF18895">
    <property type="entry name" value="T4SS_pilin"/>
    <property type="match status" value="1"/>
</dbReference>
<name>A0A2M6W7C0_9BACT</name>
<reference evidence="3" key="1">
    <citation type="submission" date="2017-09" db="EMBL/GenBank/DDBJ databases">
        <title>Depth-based differentiation of microbial function through sediment-hosted aquifers and enrichment of novel symbionts in the deep terrestrial subsurface.</title>
        <authorList>
            <person name="Probst A.J."/>
            <person name="Ladd B."/>
            <person name="Jarett J.K."/>
            <person name="Geller-Mcgrath D.E."/>
            <person name="Sieber C.M.K."/>
            <person name="Emerson J.B."/>
            <person name="Anantharaman K."/>
            <person name="Thomas B.C."/>
            <person name="Malmstrom R."/>
            <person name="Stieglmeier M."/>
            <person name="Klingl A."/>
            <person name="Woyke T."/>
            <person name="Ryan C.M."/>
            <person name="Banfield J.F."/>
        </authorList>
    </citation>
    <scope>NUCLEOTIDE SEQUENCE [LARGE SCALE GENOMIC DNA]</scope>
</reference>
<gene>
    <name evidence="2" type="ORF">COU29_02575</name>
</gene>
<evidence type="ECO:0000256" key="1">
    <source>
        <dbReference type="SAM" id="Phobius"/>
    </source>
</evidence>